<dbReference type="EMBL" id="MF802853">
    <property type="protein sequence ID" value="AXF94777.1"/>
    <property type="molecule type" value="mRNA"/>
</dbReference>
<feature type="binding site" evidence="10">
    <location>
        <position position="51"/>
    </location>
    <ligand>
        <name>ATP</name>
        <dbReference type="ChEBI" id="CHEBI:30616"/>
    </ligand>
</feature>
<feature type="region of interest" description="Disordered" evidence="11">
    <location>
        <begin position="369"/>
        <end position="443"/>
    </location>
</feature>
<dbReference type="Pfam" id="PF00069">
    <property type="entry name" value="Pkinase"/>
    <property type="match status" value="1"/>
</dbReference>
<accession>A0A345DKR8</accession>
<protein>
    <recommendedName>
        <fullName evidence="7">Mitogen-activated protein kinase 15</fullName>
        <ecNumber evidence="1">2.7.11.24</ecNumber>
    </recommendedName>
</protein>
<evidence type="ECO:0000256" key="5">
    <source>
        <dbReference type="ARBA" id="ARBA00022777"/>
    </source>
</evidence>
<dbReference type="PROSITE" id="PS00107">
    <property type="entry name" value="PROTEIN_KINASE_ATP"/>
    <property type="match status" value="1"/>
</dbReference>
<name>A0A345DKR8_LATMC</name>
<dbReference type="AlphaFoldDB" id="A0A345DKR8"/>
<evidence type="ECO:0000256" key="10">
    <source>
        <dbReference type="PROSITE-ProRule" id="PRU10141"/>
    </source>
</evidence>
<dbReference type="Gene3D" id="3.30.200.20">
    <property type="entry name" value="Phosphorylase Kinase, domain 1"/>
    <property type="match status" value="1"/>
</dbReference>
<dbReference type="FunFam" id="3.30.200.20:FF:000166">
    <property type="entry name" value="Mitogen-activated protein kinase"/>
    <property type="match status" value="1"/>
</dbReference>
<evidence type="ECO:0000256" key="4">
    <source>
        <dbReference type="ARBA" id="ARBA00022741"/>
    </source>
</evidence>
<keyword evidence="4 10" id="KW-0547">Nucleotide-binding</keyword>
<dbReference type="EC" id="2.7.11.24" evidence="1"/>
<dbReference type="PANTHER" id="PTHR24055">
    <property type="entry name" value="MITOGEN-ACTIVATED PROTEIN KINASE"/>
    <property type="match status" value="1"/>
</dbReference>
<keyword evidence="2" id="KW-0723">Serine/threonine-protein kinase</keyword>
<evidence type="ECO:0000256" key="7">
    <source>
        <dbReference type="ARBA" id="ARBA00039797"/>
    </source>
</evidence>
<dbReference type="Gene3D" id="1.10.510.10">
    <property type="entry name" value="Transferase(Phosphotransferase) domain 1"/>
    <property type="match status" value="1"/>
</dbReference>
<dbReference type="FunFam" id="1.10.510.10:FF:000238">
    <property type="entry name" value="Mitogen-activated protein kinase"/>
    <property type="match status" value="1"/>
</dbReference>
<feature type="compositionally biased region" description="Basic and acidic residues" evidence="11">
    <location>
        <begin position="400"/>
        <end position="412"/>
    </location>
</feature>
<dbReference type="PROSITE" id="PS50011">
    <property type="entry name" value="PROTEIN_KINASE_DOM"/>
    <property type="match status" value="1"/>
</dbReference>
<reference evidence="13" key="1">
    <citation type="submission" date="2017-09" db="EMBL/GenBank/DDBJ databases">
        <authorList>
            <person name="Ehlers B."/>
            <person name="Leendertz F.H."/>
        </authorList>
    </citation>
    <scope>NUCLEOTIDE SEQUENCE</scope>
</reference>
<feature type="compositionally biased region" description="Polar residues" evidence="11">
    <location>
        <begin position="513"/>
        <end position="530"/>
    </location>
</feature>
<sequence>MSKKYESTNVSEVEEHISLKYEIKKRLGKGAYGIVWKAVDRQTGEIVAVKKIFDAFRNRTDAQRTFREIMFLQEFGDHPNIVKLLNVVRAQNDKDIYLIFEYMDTDLHAVIKKGTLLKDIHKRYVMYQLLKAIKYLHSGNVIHRDKKPSNVLLDTDCVVKLCDFGLARSLNQIQEDSGNPALTEYVATRWYRAPEILLGSTRYTKGVDMWSLGCILGEMLLGKALFPGTSTINQIEKIMSAIPHPSPEDILAIKSEYGSSVIQRMLLKPQVRLEDLLQPSVPPDALDLLRGLLVFNPDKRLTAEQALQHPYVARFHNPAKEPALNYDVVLAVDDDVQLSVVQYRNKLYEMMLERRTNHGMLKLIQPKDGGCVSSGERPSVKEKVEKGPVAANGNVDEDYEGKTQHEKTDETNHVPSHTDITKPVNVSTPPAVEKTSPLASPGLGKLTYNPITHAPNGFVRSPAGAPHYHHSTAASRKLVEQTSNGNATTSPTEGTKSNVSMDQILQRGRSAPLTHNRSFSLTLNQTQNNPLVRKEEPSLSPGLSVTSARLNQRLNSQVREARPPPPPRFSKKVFQSNCNVAAAGDPRAKLGSYSQAYGTINKTDLDNLLRSRPYNQ</sequence>
<dbReference type="PROSITE" id="PS01351">
    <property type="entry name" value="MAPK"/>
    <property type="match status" value="1"/>
</dbReference>
<organism evidence="13">
    <name type="scientific">Lateolabrax maculatus</name>
    <name type="common">Spotted sea bass</name>
    <dbReference type="NCBI Taxonomy" id="315492"/>
    <lineage>
        <taxon>Eukaryota</taxon>
        <taxon>Metazoa</taxon>
        <taxon>Chordata</taxon>
        <taxon>Craniata</taxon>
        <taxon>Vertebrata</taxon>
        <taxon>Euteleostomi</taxon>
        <taxon>Actinopterygii</taxon>
        <taxon>Neopterygii</taxon>
        <taxon>Teleostei</taxon>
        <taxon>Neoteleostei</taxon>
        <taxon>Acanthomorphata</taxon>
        <taxon>Eupercaria</taxon>
        <taxon>Acropomatiformes</taxon>
        <taxon>Lateolabracidae</taxon>
        <taxon>Lateolabrax</taxon>
    </lineage>
</organism>
<evidence type="ECO:0000256" key="1">
    <source>
        <dbReference type="ARBA" id="ARBA00012411"/>
    </source>
</evidence>
<evidence type="ECO:0000313" key="13">
    <source>
        <dbReference type="EMBL" id="AXF94777.1"/>
    </source>
</evidence>
<proteinExistence type="evidence at transcript level"/>
<dbReference type="InterPro" id="IPR050117">
    <property type="entry name" value="MAPK"/>
</dbReference>
<feature type="compositionally biased region" description="Polar residues" evidence="11">
    <location>
        <begin position="480"/>
        <end position="503"/>
    </location>
</feature>
<gene>
    <name evidence="13" type="primary">MAPK15</name>
</gene>
<keyword evidence="5 13" id="KW-0418">Kinase</keyword>
<feature type="region of interest" description="Disordered" evidence="11">
    <location>
        <begin position="457"/>
        <end position="543"/>
    </location>
</feature>
<evidence type="ECO:0000256" key="6">
    <source>
        <dbReference type="ARBA" id="ARBA00022840"/>
    </source>
</evidence>
<evidence type="ECO:0000256" key="8">
    <source>
        <dbReference type="ARBA" id="ARBA00047592"/>
    </source>
</evidence>
<evidence type="ECO:0000256" key="2">
    <source>
        <dbReference type="ARBA" id="ARBA00022527"/>
    </source>
</evidence>
<dbReference type="InterPro" id="IPR017441">
    <property type="entry name" value="Protein_kinase_ATP_BS"/>
</dbReference>
<dbReference type="InterPro" id="IPR011009">
    <property type="entry name" value="Kinase-like_dom_sf"/>
</dbReference>
<dbReference type="InterPro" id="IPR003527">
    <property type="entry name" value="MAP_kinase_CS"/>
</dbReference>
<dbReference type="CDD" id="cd07852">
    <property type="entry name" value="STKc_MAPK15-like"/>
    <property type="match status" value="1"/>
</dbReference>
<feature type="domain" description="Protein kinase" evidence="12">
    <location>
        <begin position="21"/>
        <end position="312"/>
    </location>
</feature>
<dbReference type="SUPFAM" id="SSF56112">
    <property type="entry name" value="Protein kinase-like (PK-like)"/>
    <property type="match status" value="1"/>
</dbReference>
<dbReference type="GO" id="GO:0106310">
    <property type="term" value="F:protein serine kinase activity"/>
    <property type="evidence" value="ECO:0007669"/>
    <property type="project" value="RHEA"/>
</dbReference>
<comment type="catalytic activity">
    <reaction evidence="9">
        <text>L-seryl-[protein] + ATP = O-phospho-L-seryl-[protein] + ADP + H(+)</text>
        <dbReference type="Rhea" id="RHEA:17989"/>
        <dbReference type="Rhea" id="RHEA-COMP:9863"/>
        <dbReference type="Rhea" id="RHEA-COMP:11604"/>
        <dbReference type="ChEBI" id="CHEBI:15378"/>
        <dbReference type="ChEBI" id="CHEBI:29999"/>
        <dbReference type="ChEBI" id="CHEBI:30616"/>
        <dbReference type="ChEBI" id="CHEBI:83421"/>
        <dbReference type="ChEBI" id="CHEBI:456216"/>
        <dbReference type="EC" id="2.7.11.24"/>
    </reaction>
</comment>
<dbReference type="GO" id="GO:0005524">
    <property type="term" value="F:ATP binding"/>
    <property type="evidence" value="ECO:0007669"/>
    <property type="project" value="UniProtKB-UniRule"/>
</dbReference>
<evidence type="ECO:0000259" key="12">
    <source>
        <dbReference type="PROSITE" id="PS50011"/>
    </source>
</evidence>
<comment type="catalytic activity">
    <reaction evidence="8">
        <text>L-threonyl-[protein] + ATP = O-phospho-L-threonyl-[protein] + ADP + H(+)</text>
        <dbReference type="Rhea" id="RHEA:46608"/>
        <dbReference type="Rhea" id="RHEA-COMP:11060"/>
        <dbReference type="Rhea" id="RHEA-COMP:11605"/>
        <dbReference type="ChEBI" id="CHEBI:15378"/>
        <dbReference type="ChEBI" id="CHEBI:30013"/>
        <dbReference type="ChEBI" id="CHEBI:30616"/>
        <dbReference type="ChEBI" id="CHEBI:61977"/>
        <dbReference type="ChEBI" id="CHEBI:456216"/>
        <dbReference type="EC" id="2.7.11.24"/>
    </reaction>
</comment>
<dbReference type="GO" id="GO:0004707">
    <property type="term" value="F:MAP kinase activity"/>
    <property type="evidence" value="ECO:0007669"/>
    <property type="project" value="UniProtKB-EC"/>
</dbReference>
<dbReference type="InterPro" id="IPR000719">
    <property type="entry name" value="Prot_kinase_dom"/>
</dbReference>
<keyword evidence="3" id="KW-0808">Transferase</keyword>
<keyword evidence="6 10" id="KW-0067">ATP-binding</keyword>
<evidence type="ECO:0000256" key="9">
    <source>
        <dbReference type="ARBA" id="ARBA00048312"/>
    </source>
</evidence>
<evidence type="ECO:0000256" key="3">
    <source>
        <dbReference type="ARBA" id="ARBA00022679"/>
    </source>
</evidence>
<evidence type="ECO:0000256" key="11">
    <source>
        <dbReference type="SAM" id="MobiDB-lite"/>
    </source>
</evidence>